<dbReference type="AlphaFoldDB" id="A0A0D1W1E3"/>
<evidence type="ECO:0000256" key="5">
    <source>
        <dbReference type="SAM" id="MobiDB-lite"/>
    </source>
</evidence>
<keyword evidence="2" id="KW-0238">DNA-binding</keyword>
<dbReference type="HOGENOM" id="CLU_030887_0_0_1"/>
<evidence type="ECO:0000259" key="6">
    <source>
        <dbReference type="PROSITE" id="PS50048"/>
    </source>
</evidence>
<keyword evidence="1" id="KW-0805">Transcription regulation</keyword>
<feature type="domain" description="Zn(2)-C6 fungal-type" evidence="6">
    <location>
        <begin position="27"/>
        <end position="57"/>
    </location>
</feature>
<keyword evidence="4" id="KW-0539">Nucleus</keyword>
<dbReference type="CDD" id="cd00067">
    <property type="entry name" value="GAL4"/>
    <property type="match status" value="1"/>
</dbReference>
<dbReference type="InterPro" id="IPR036864">
    <property type="entry name" value="Zn2-C6_fun-type_DNA-bd_sf"/>
</dbReference>
<evidence type="ECO:0000313" key="8">
    <source>
        <dbReference type="Proteomes" id="UP000053599"/>
    </source>
</evidence>
<evidence type="ECO:0000313" key="7">
    <source>
        <dbReference type="EMBL" id="KIV82555.1"/>
    </source>
</evidence>
<gene>
    <name evidence="7" type="ORF">PV11_04657</name>
</gene>
<dbReference type="Pfam" id="PF00172">
    <property type="entry name" value="Zn_clus"/>
    <property type="match status" value="1"/>
</dbReference>
<sequence length="594" mass="66971">MPTRPPQNSNGVRPLQHHVYRGRVRTGCLTCRSRRVKCGQETPYCKNCMRLKRQCVYKPRKEQRSFPTAAGTKDITAPEPVNAIQSRRSRETTSVSQIPPSPRLENEDHVLLQTLRLDDATNISWGAVQDPFRSPDSSIVDVTVRLESALRRRKGKSPTSGDDESGPASPAALISRDIELTTTMDILTAQEVSLQPWFSFFVETVECPSITPYDCVNWRRMKYAVVDLGRTNAAVASATIAVSALYKGQLYNIPLSKASSLYQSSNSAYQTLLNDETQSFDAILMTTFLLCLFEFIQYEAIPHLNEPSDAFMDRLGTWARLESTRSALSLRIVAWLRLLHAATTRGGGMGLISERVCCLLPSSPSLPNLKSSAPDASSHLFEMLSTPIFEFYLDLQTISSEIAKLTHYHRSRNTGVDQEEVIQQVEEVISRLRALWDNRSPTQRQSPEELRSLLASKIADPVITLIGICAAAYHAEFIEIDRVLGDPVSESAASKHAMRQVREIVDGDWNAYDQRGLLNPGYLRPLFLYAIECMDRGENQWAVERLERIKNPICRSDFFASFGKALTEAQLRKERRVTSKYFCIWYFGVPPPFM</sequence>
<evidence type="ECO:0000256" key="1">
    <source>
        <dbReference type="ARBA" id="ARBA00023015"/>
    </source>
</evidence>
<evidence type="ECO:0000256" key="3">
    <source>
        <dbReference type="ARBA" id="ARBA00023163"/>
    </source>
</evidence>
<dbReference type="SMART" id="SM00066">
    <property type="entry name" value="GAL4"/>
    <property type="match status" value="1"/>
</dbReference>
<dbReference type="Proteomes" id="UP000053599">
    <property type="component" value="Unassembled WGS sequence"/>
</dbReference>
<organism evidence="7 8">
    <name type="scientific">Exophiala sideris</name>
    <dbReference type="NCBI Taxonomy" id="1016849"/>
    <lineage>
        <taxon>Eukaryota</taxon>
        <taxon>Fungi</taxon>
        <taxon>Dikarya</taxon>
        <taxon>Ascomycota</taxon>
        <taxon>Pezizomycotina</taxon>
        <taxon>Eurotiomycetes</taxon>
        <taxon>Chaetothyriomycetidae</taxon>
        <taxon>Chaetothyriales</taxon>
        <taxon>Herpotrichiellaceae</taxon>
        <taxon>Exophiala</taxon>
    </lineage>
</organism>
<dbReference type="Gene3D" id="4.10.240.10">
    <property type="entry name" value="Zn(2)-C6 fungal-type DNA-binding domain"/>
    <property type="match status" value="1"/>
</dbReference>
<name>A0A0D1W1E3_9EURO</name>
<dbReference type="GO" id="GO:0003677">
    <property type="term" value="F:DNA binding"/>
    <property type="evidence" value="ECO:0007669"/>
    <property type="project" value="UniProtKB-KW"/>
</dbReference>
<dbReference type="OrthoDB" id="648861at2759"/>
<dbReference type="PROSITE" id="PS00463">
    <property type="entry name" value="ZN2_CY6_FUNGAL_1"/>
    <property type="match status" value="1"/>
</dbReference>
<accession>A0A0D1W1E3</accession>
<dbReference type="GO" id="GO:0008270">
    <property type="term" value="F:zinc ion binding"/>
    <property type="evidence" value="ECO:0007669"/>
    <property type="project" value="InterPro"/>
</dbReference>
<evidence type="ECO:0000256" key="2">
    <source>
        <dbReference type="ARBA" id="ARBA00023125"/>
    </source>
</evidence>
<feature type="region of interest" description="Disordered" evidence="5">
    <location>
        <begin position="150"/>
        <end position="170"/>
    </location>
</feature>
<dbReference type="SUPFAM" id="SSF57701">
    <property type="entry name" value="Zn2/Cys6 DNA-binding domain"/>
    <property type="match status" value="1"/>
</dbReference>
<dbReference type="EMBL" id="KN846952">
    <property type="protein sequence ID" value="KIV82555.1"/>
    <property type="molecule type" value="Genomic_DNA"/>
</dbReference>
<feature type="region of interest" description="Disordered" evidence="5">
    <location>
        <begin position="66"/>
        <end position="103"/>
    </location>
</feature>
<protein>
    <recommendedName>
        <fullName evidence="6">Zn(2)-C6 fungal-type domain-containing protein</fullName>
    </recommendedName>
</protein>
<dbReference type="GO" id="GO:0000981">
    <property type="term" value="F:DNA-binding transcription factor activity, RNA polymerase II-specific"/>
    <property type="evidence" value="ECO:0007669"/>
    <property type="project" value="InterPro"/>
</dbReference>
<dbReference type="PANTHER" id="PTHR37534:SF46">
    <property type="entry name" value="ZN(II)2CYS6 TRANSCRIPTION FACTOR (EUROFUNG)"/>
    <property type="match status" value="1"/>
</dbReference>
<dbReference type="STRING" id="1016849.A0A0D1W1E3"/>
<keyword evidence="3" id="KW-0804">Transcription</keyword>
<evidence type="ECO:0000256" key="4">
    <source>
        <dbReference type="ARBA" id="ARBA00023242"/>
    </source>
</evidence>
<reference evidence="7 8" key="1">
    <citation type="submission" date="2015-01" db="EMBL/GenBank/DDBJ databases">
        <title>The Genome Sequence of Exophiala sideris CBS121828.</title>
        <authorList>
            <consortium name="The Broad Institute Genomics Platform"/>
            <person name="Cuomo C."/>
            <person name="de Hoog S."/>
            <person name="Gorbushina A."/>
            <person name="Stielow B."/>
            <person name="Teixiera M."/>
            <person name="Abouelleil A."/>
            <person name="Chapman S.B."/>
            <person name="Priest M."/>
            <person name="Young S.K."/>
            <person name="Wortman J."/>
            <person name="Nusbaum C."/>
            <person name="Birren B."/>
        </authorList>
    </citation>
    <scope>NUCLEOTIDE SEQUENCE [LARGE SCALE GENOMIC DNA]</scope>
    <source>
        <strain evidence="7 8">CBS 121828</strain>
    </source>
</reference>
<dbReference type="PANTHER" id="PTHR37534">
    <property type="entry name" value="TRANSCRIPTIONAL ACTIVATOR PROTEIN UGA3"/>
    <property type="match status" value="1"/>
</dbReference>
<dbReference type="InterPro" id="IPR001138">
    <property type="entry name" value="Zn2Cys6_DnaBD"/>
</dbReference>
<dbReference type="PROSITE" id="PS50048">
    <property type="entry name" value="ZN2_CY6_FUNGAL_2"/>
    <property type="match status" value="1"/>
</dbReference>
<proteinExistence type="predicted"/>